<dbReference type="PANTHER" id="PTHR46690:SF1">
    <property type="entry name" value="CYTOCHROME C OXIDASE ASSEMBLY FACTOR 6 HOMOLOG"/>
    <property type="match status" value="1"/>
</dbReference>
<dbReference type="InterPro" id="IPR042289">
    <property type="entry name" value="COA6"/>
</dbReference>
<dbReference type="GO" id="GO:0005739">
    <property type="term" value="C:mitochondrion"/>
    <property type="evidence" value="ECO:0007669"/>
    <property type="project" value="UniProtKB-SubCell"/>
</dbReference>
<keyword evidence="5" id="KW-1185">Reference proteome</keyword>
<dbReference type="GO" id="GO:0008535">
    <property type="term" value="P:respiratory chain complex IV assembly"/>
    <property type="evidence" value="ECO:0007669"/>
    <property type="project" value="InterPro"/>
</dbReference>
<protein>
    <recommendedName>
        <fullName evidence="6">Cytochrome c oxidase assembly factor 6</fullName>
    </recommendedName>
</protein>
<accession>A0A383VN99</accession>
<dbReference type="Proteomes" id="UP000256970">
    <property type="component" value="Unassembled WGS sequence"/>
</dbReference>
<dbReference type="OrthoDB" id="16284at2759"/>
<evidence type="ECO:0000313" key="4">
    <source>
        <dbReference type="EMBL" id="SZX66370.1"/>
    </source>
</evidence>
<keyword evidence="2" id="KW-0496">Mitochondrion</keyword>
<evidence type="ECO:0000313" key="5">
    <source>
        <dbReference type="Proteomes" id="UP000256970"/>
    </source>
</evidence>
<evidence type="ECO:0008006" key="6">
    <source>
        <dbReference type="Google" id="ProtNLM"/>
    </source>
</evidence>
<dbReference type="SUPFAM" id="SSF47694">
    <property type="entry name" value="Cytochrome c oxidase subunit h"/>
    <property type="match status" value="1"/>
</dbReference>
<dbReference type="Pfam" id="PF02297">
    <property type="entry name" value="COX6B"/>
    <property type="match status" value="1"/>
</dbReference>
<dbReference type="AlphaFoldDB" id="A0A383VN99"/>
<dbReference type="Gene3D" id="1.10.10.140">
    <property type="entry name" value="Cytochrome c oxidase, subunit VIb"/>
    <property type="match status" value="1"/>
</dbReference>
<dbReference type="PANTHER" id="PTHR46690">
    <property type="entry name" value="CYTOCHROME C OXIDASE ASSEMBLY FACTOR 6 HOMOLOG"/>
    <property type="match status" value="1"/>
</dbReference>
<reference evidence="4 5" key="1">
    <citation type="submission" date="2016-10" db="EMBL/GenBank/DDBJ databases">
        <authorList>
            <person name="Cai Z."/>
        </authorList>
    </citation>
    <scope>NUCLEOTIDE SEQUENCE [LARGE SCALE GENOMIC DNA]</scope>
</reference>
<evidence type="ECO:0000256" key="2">
    <source>
        <dbReference type="ARBA" id="ARBA00023128"/>
    </source>
</evidence>
<gene>
    <name evidence="4" type="ORF">BQ4739_LOCUS6786</name>
</gene>
<dbReference type="EMBL" id="FNXT01000700">
    <property type="protein sequence ID" value="SZX66370.1"/>
    <property type="molecule type" value="Genomic_DNA"/>
</dbReference>
<proteinExistence type="predicted"/>
<organism evidence="4 5">
    <name type="scientific">Tetradesmus obliquus</name>
    <name type="common">Green alga</name>
    <name type="synonym">Acutodesmus obliquus</name>
    <dbReference type="NCBI Taxonomy" id="3088"/>
    <lineage>
        <taxon>Eukaryota</taxon>
        <taxon>Viridiplantae</taxon>
        <taxon>Chlorophyta</taxon>
        <taxon>core chlorophytes</taxon>
        <taxon>Chlorophyceae</taxon>
        <taxon>CS clade</taxon>
        <taxon>Sphaeropleales</taxon>
        <taxon>Scenedesmaceae</taxon>
        <taxon>Tetradesmus</taxon>
    </lineage>
</organism>
<evidence type="ECO:0000256" key="1">
    <source>
        <dbReference type="ARBA" id="ARBA00004173"/>
    </source>
</evidence>
<dbReference type="GO" id="GO:0042775">
    <property type="term" value="P:mitochondrial ATP synthesis coupled electron transport"/>
    <property type="evidence" value="ECO:0007669"/>
    <property type="project" value="TreeGrafter"/>
</dbReference>
<sequence length="96" mass="10547">MSSEKATTRSGRAVCYSARDAFYQCLRECGLLEVKGDIPSKCKQLRAKFESACLPSWVKHFDELQSKRARELKTQYAAINSKATTAAGNLAGAAQK</sequence>
<comment type="subcellular location">
    <subcellularLocation>
        <location evidence="1">Mitochondrion</location>
    </subcellularLocation>
</comment>
<dbReference type="InterPro" id="IPR036549">
    <property type="entry name" value="CX6/COA6-like_sf"/>
</dbReference>
<keyword evidence="3" id="KW-1015">Disulfide bond</keyword>
<name>A0A383VN99_TETOB</name>
<dbReference type="InterPro" id="IPR048280">
    <property type="entry name" value="COX6B-like"/>
</dbReference>
<evidence type="ECO:0000256" key="3">
    <source>
        <dbReference type="ARBA" id="ARBA00023157"/>
    </source>
</evidence>